<feature type="signal peptide" evidence="1">
    <location>
        <begin position="1"/>
        <end position="18"/>
    </location>
</feature>
<dbReference type="RefSeq" id="WP_263954706.1">
    <property type="nucleotide sequence ID" value="NZ_JAOYFC010000003.1"/>
</dbReference>
<dbReference type="AlphaFoldDB" id="A0AAE3J0Y4"/>
<keyword evidence="1" id="KW-0732">Signal</keyword>
<proteinExistence type="predicted"/>
<dbReference type="CDD" id="cd18773">
    <property type="entry name" value="PDC1_HK_sensor"/>
    <property type="match status" value="1"/>
</dbReference>
<feature type="chain" id="PRO_5042174398" evidence="1">
    <location>
        <begin position="19"/>
        <end position="191"/>
    </location>
</feature>
<protein>
    <submittedName>
        <fullName evidence="2">PDC sensor domain-containing protein</fullName>
    </submittedName>
</protein>
<sequence length="191" mass="19854">MKSIACALTAALSVFASAAFGANADDKIQGLLSNELAGWVKSPVVIAAIKKQNANHDGISQSKIDALDSQWRAEIGSADTPLQTEVLGNPVSAHLKDKQSAANGLVSEVFVMDSYGLNVGQSAVTSDYWQGDEAKFQESFGTGTGGVHIGDVELDESTGDYVVQVSMTISDPESGSPIGAVTYAINMGVLE</sequence>
<evidence type="ECO:0000256" key="1">
    <source>
        <dbReference type="SAM" id="SignalP"/>
    </source>
</evidence>
<evidence type="ECO:0000313" key="3">
    <source>
        <dbReference type="Proteomes" id="UP001208041"/>
    </source>
</evidence>
<dbReference type="Proteomes" id="UP001208041">
    <property type="component" value="Unassembled WGS sequence"/>
</dbReference>
<organism evidence="2 3">
    <name type="scientific">Halocynthiibacter halioticoli</name>
    <dbReference type="NCBI Taxonomy" id="2986804"/>
    <lineage>
        <taxon>Bacteria</taxon>
        <taxon>Pseudomonadati</taxon>
        <taxon>Pseudomonadota</taxon>
        <taxon>Alphaproteobacteria</taxon>
        <taxon>Rhodobacterales</taxon>
        <taxon>Paracoccaceae</taxon>
        <taxon>Halocynthiibacter</taxon>
    </lineage>
</organism>
<comment type="caution">
    <text evidence="2">The sequence shown here is derived from an EMBL/GenBank/DDBJ whole genome shotgun (WGS) entry which is preliminary data.</text>
</comment>
<evidence type="ECO:0000313" key="2">
    <source>
        <dbReference type="EMBL" id="MCV6825768.1"/>
    </source>
</evidence>
<dbReference type="Gene3D" id="3.30.450.20">
    <property type="entry name" value="PAS domain"/>
    <property type="match status" value="1"/>
</dbReference>
<dbReference type="EMBL" id="JAOYFC010000003">
    <property type="protein sequence ID" value="MCV6825768.1"/>
    <property type="molecule type" value="Genomic_DNA"/>
</dbReference>
<reference evidence="2" key="1">
    <citation type="submission" date="2022-10" db="EMBL/GenBank/DDBJ databases">
        <authorList>
            <person name="Yue Y."/>
        </authorList>
    </citation>
    <scope>NUCLEOTIDE SEQUENCE</scope>
    <source>
        <strain evidence="2">Z654</strain>
    </source>
</reference>
<accession>A0AAE3J0Y4</accession>
<keyword evidence="3" id="KW-1185">Reference proteome</keyword>
<name>A0AAE3J0Y4_9RHOB</name>
<gene>
    <name evidence="2" type="ORF">OH136_14495</name>
</gene>